<evidence type="ECO:0000313" key="2">
    <source>
        <dbReference type="EMBL" id="OHV06949.1"/>
    </source>
</evidence>
<accession>A0A1S1NQM8</accession>
<dbReference type="Pfam" id="PF01636">
    <property type="entry name" value="APH"/>
    <property type="match status" value="1"/>
</dbReference>
<dbReference type="PANTHER" id="PTHR23020">
    <property type="entry name" value="UNCHARACTERIZED NUCLEAR HORMONE RECEPTOR-RELATED"/>
    <property type="match status" value="1"/>
</dbReference>
<reference evidence="3 5" key="2">
    <citation type="journal article" date="2017" name="Int. J. Syst. Evol. Microbiol.">
        <title>Mycobacterium talmoniae sp. nov., a slowly growing mycobacterium isolated from human respiratory samples.</title>
        <authorList>
            <person name="Davidson R.M."/>
            <person name="DeGroote M.A."/>
            <person name="Marola J.L."/>
            <person name="Buss S."/>
            <person name="Jones V."/>
            <person name="McNeil M.R."/>
            <person name="Freifeld A.G."/>
            <person name="Elaine Epperson L."/>
            <person name="Hasan N.A."/>
            <person name="Jackson M."/>
            <person name="Iwen P.C."/>
            <person name="Salfinger M."/>
            <person name="Strong M."/>
        </authorList>
    </citation>
    <scope>NUCLEOTIDE SEQUENCE [LARGE SCALE GENOMIC DNA]</scope>
    <source>
        <strain evidence="3 5">ATCC BAA-2683</strain>
    </source>
</reference>
<keyword evidence="4" id="KW-1185">Reference proteome</keyword>
<proteinExistence type="predicted"/>
<organism evidence="2 4">
    <name type="scientific">Mycobacterium talmoniae</name>
    <dbReference type="NCBI Taxonomy" id="1858794"/>
    <lineage>
        <taxon>Bacteria</taxon>
        <taxon>Bacillati</taxon>
        <taxon>Actinomycetota</taxon>
        <taxon>Actinomycetes</taxon>
        <taxon>Mycobacteriales</taxon>
        <taxon>Mycobacteriaceae</taxon>
        <taxon>Mycobacterium</taxon>
    </lineage>
</organism>
<dbReference type="InterPro" id="IPR002575">
    <property type="entry name" value="Aminoglycoside_PTrfase"/>
</dbReference>
<dbReference type="EMBL" id="MLQM01000001">
    <property type="protein sequence ID" value="OHV06949.1"/>
    <property type="molecule type" value="Genomic_DNA"/>
</dbReference>
<dbReference type="InterPro" id="IPR052961">
    <property type="entry name" value="Oxido-Kinase-like_Enzymes"/>
</dbReference>
<protein>
    <recommendedName>
        <fullName evidence="1">CHK kinase-like domain-containing protein</fullName>
    </recommendedName>
</protein>
<dbReference type="Proteomes" id="UP000179734">
    <property type="component" value="Unassembled WGS sequence"/>
</dbReference>
<evidence type="ECO:0000313" key="4">
    <source>
        <dbReference type="Proteomes" id="UP000179734"/>
    </source>
</evidence>
<dbReference type="InterPro" id="IPR015897">
    <property type="entry name" value="CHK_kinase-like"/>
</dbReference>
<dbReference type="SUPFAM" id="SSF56112">
    <property type="entry name" value="Protein kinase-like (PK-like)"/>
    <property type="match status" value="1"/>
</dbReference>
<dbReference type="Proteomes" id="UP000238296">
    <property type="component" value="Unassembled WGS sequence"/>
</dbReference>
<reference evidence="2 4" key="1">
    <citation type="submission" date="2016-10" db="EMBL/GenBank/DDBJ databases">
        <title>Genome sequence of Mycobacterium talmonii.</title>
        <authorList>
            <person name="Greninger A.L."/>
            <person name="Elliott B."/>
            <person name="Vasireddy S."/>
            <person name="Vasireddy R."/>
        </authorList>
    </citation>
    <scope>NUCLEOTIDE SEQUENCE [LARGE SCALE GENOMIC DNA]</scope>
    <source>
        <strain evidence="2">MO-5499</strain>
        <strain evidence="4">NE-TNMC-100812</strain>
    </source>
</reference>
<reference evidence="3" key="3">
    <citation type="submission" date="2018-01" db="EMBL/GenBank/DDBJ databases">
        <authorList>
            <person name="Gaut B.S."/>
            <person name="Morton B.R."/>
            <person name="Clegg M.T."/>
            <person name="Duvall M.R."/>
        </authorList>
    </citation>
    <scope>NUCLEOTIDE SEQUENCE</scope>
    <source>
        <strain evidence="3">ATCC BAA-2683</strain>
    </source>
</reference>
<dbReference type="EMBL" id="PPEA01000254">
    <property type="protein sequence ID" value="PQM48038.1"/>
    <property type="molecule type" value="Genomic_DNA"/>
</dbReference>
<dbReference type="AlphaFoldDB" id="A0A1S1NQM8"/>
<dbReference type="InterPro" id="IPR011009">
    <property type="entry name" value="Kinase-like_dom_sf"/>
</dbReference>
<feature type="domain" description="CHK kinase-like" evidence="1">
    <location>
        <begin position="133"/>
        <end position="299"/>
    </location>
</feature>
<sequence length="356" mass="38982">MTTAAPPVARTVNDFAPDWLTAALRDAGRLGRARVVSVDAQPIGTGQMSRVLRLTPTYDTPEPNAPTSLIAKLASDDAGARAAGNAMGFYEAEVRFYREIAPRVDAATPACIAASIDLDDGAFTLLLEDRPHLRVGDMIAGGTVNEATAALAELAKLQAPIWNDPQLATADWLSPARWRAFSATFPTALEPFLTRFGDALTAEEVAACERILPRAVTWLDEWSGPVVVQHGDYRLDNMLFDEGPPTKVVVFDWQTARVGPPLVDAGFYLGGCLSTDDRREHEMALLRDYHDRLVAAGVSRYSWDDCRRDYARYAAYGMLGFVGSFIHVEVTPRGEDLYLGAFRRYARQVIDLEGTA</sequence>
<evidence type="ECO:0000313" key="5">
    <source>
        <dbReference type="Proteomes" id="UP000238296"/>
    </source>
</evidence>
<dbReference type="Gene3D" id="3.90.1200.10">
    <property type="match status" value="1"/>
</dbReference>
<evidence type="ECO:0000313" key="3">
    <source>
        <dbReference type="EMBL" id="PQM48038.1"/>
    </source>
</evidence>
<name>A0A1S1NQM8_9MYCO</name>
<gene>
    <name evidence="2" type="ORF">BKN37_00495</name>
    <name evidence="3" type="ORF">C1Y40_01861</name>
</gene>
<evidence type="ECO:0000259" key="1">
    <source>
        <dbReference type="SMART" id="SM00587"/>
    </source>
</evidence>
<dbReference type="RefSeq" id="WP_071019462.1">
    <property type="nucleotide sequence ID" value="NZ_MLQM01000001.1"/>
</dbReference>
<dbReference type="SMART" id="SM00587">
    <property type="entry name" value="CHK"/>
    <property type="match status" value="1"/>
</dbReference>
<comment type="caution">
    <text evidence="2">The sequence shown here is derived from an EMBL/GenBank/DDBJ whole genome shotgun (WGS) entry which is preliminary data.</text>
</comment>
<dbReference type="PANTHER" id="PTHR23020:SF41">
    <property type="entry name" value="AMINOGLYCOSIDE PHOSPHOTRANSFERASE DOMAIN-CONTAINING PROTEIN"/>
    <property type="match status" value="1"/>
</dbReference>